<dbReference type="GO" id="GO:0002224">
    <property type="term" value="P:toll-like receptor signaling pathway"/>
    <property type="evidence" value="ECO:0007669"/>
    <property type="project" value="TreeGrafter"/>
</dbReference>
<keyword evidence="4" id="KW-0433">Leucine-rich repeat</keyword>
<evidence type="ECO:0000259" key="15">
    <source>
        <dbReference type="PROSITE" id="PS50104"/>
    </source>
</evidence>
<dbReference type="GO" id="GO:0005886">
    <property type="term" value="C:plasma membrane"/>
    <property type="evidence" value="ECO:0007669"/>
    <property type="project" value="TreeGrafter"/>
</dbReference>
<dbReference type="PANTHER" id="PTHR24365">
    <property type="entry name" value="TOLL-LIKE RECEPTOR"/>
    <property type="match status" value="1"/>
</dbReference>
<feature type="signal peptide" evidence="14">
    <location>
        <begin position="1"/>
        <end position="25"/>
    </location>
</feature>
<keyword evidence="6 14" id="KW-0732">Signal</keyword>
<evidence type="ECO:0000256" key="13">
    <source>
        <dbReference type="ARBA" id="ARBA00023198"/>
    </source>
</evidence>
<dbReference type="GO" id="GO:0038023">
    <property type="term" value="F:signaling receptor activity"/>
    <property type="evidence" value="ECO:0007669"/>
    <property type="project" value="TreeGrafter"/>
</dbReference>
<keyword evidence="3" id="KW-0399">Innate immunity</keyword>
<keyword evidence="7" id="KW-0677">Repeat</keyword>
<accession>A0A8C4WDT8</accession>
<feature type="domain" description="TIR" evidence="15">
    <location>
        <begin position="742"/>
        <end position="893"/>
    </location>
</feature>
<dbReference type="SMART" id="SM00255">
    <property type="entry name" value="TIR"/>
    <property type="match status" value="1"/>
</dbReference>
<dbReference type="PROSITE" id="PS50104">
    <property type="entry name" value="TIR"/>
    <property type="match status" value="1"/>
</dbReference>
<reference evidence="16" key="1">
    <citation type="submission" date="2025-08" db="UniProtKB">
        <authorList>
            <consortium name="Ensembl"/>
        </authorList>
    </citation>
    <scope>IDENTIFICATION</scope>
</reference>
<feature type="chain" id="PRO_5034436836" description="TIR domain-containing protein" evidence="14">
    <location>
        <begin position="26"/>
        <end position="955"/>
    </location>
</feature>
<dbReference type="OrthoDB" id="1081807at2759"/>
<evidence type="ECO:0000256" key="5">
    <source>
        <dbReference type="ARBA" id="ARBA00022692"/>
    </source>
</evidence>
<comment type="subcellular location">
    <subcellularLocation>
        <location evidence="1">Membrane</location>
        <topology evidence="1">Single-pass membrane protein</topology>
    </subcellularLocation>
</comment>
<dbReference type="SUPFAM" id="SSF52200">
    <property type="entry name" value="Toll/Interleukin receptor TIR domain"/>
    <property type="match status" value="1"/>
</dbReference>
<evidence type="ECO:0000256" key="11">
    <source>
        <dbReference type="ARBA" id="ARBA00023170"/>
    </source>
</evidence>
<dbReference type="Gene3D" id="3.40.50.10140">
    <property type="entry name" value="Toll/interleukin-1 receptor homology (TIR) domain"/>
    <property type="match status" value="1"/>
</dbReference>
<keyword evidence="13" id="KW-0395">Inflammatory response</keyword>
<dbReference type="SMART" id="SM00369">
    <property type="entry name" value="LRR_TYP"/>
    <property type="match status" value="17"/>
</dbReference>
<dbReference type="AlphaFoldDB" id="A0A8C4WDT8"/>
<evidence type="ECO:0000256" key="14">
    <source>
        <dbReference type="SAM" id="SignalP"/>
    </source>
</evidence>
<dbReference type="SUPFAM" id="SSF52058">
    <property type="entry name" value="L domain-like"/>
    <property type="match status" value="2"/>
</dbReference>
<evidence type="ECO:0000256" key="1">
    <source>
        <dbReference type="ARBA" id="ARBA00004167"/>
    </source>
</evidence>
<evidence type="ECO:0000256" key="8">
    <source>
        <dbReference type="ARBA" id="ARBA00022859"/>
    </source>
</evidence>
<keyword evidence="5" id="KW-0812">Transmembrane</keyword>
<name>A0A8C4WDT8_9SAUR</name>
<dbReference type="Gene3D" id="3.80.10.10">
    <property type="entry name" value="Ribonuclease Inhibitor"/>
    <property type="match status" value="4"/>
</dbReference>
<protein>
    <recommendedName>
        <fullName evidence="15">TIR domain-containing protein</fullName>
    </recommendedName>
</protein>
<keyword evidence="12" id="KW-0325">Glycoprotein</keyword>
<dbReference type="InterPro" id="IPR032675">
    <property type="entry name" value="LRR_dom_sf"/>
</dbReference>
<keyword evidence="17" id="KW-1185">Reference proteome</keyword>
<dbReference type="PANTHER" id="PTHR24365:SF554">
    <property type="entry name" value="TOLL-LIKE RECEPTOR 13"/>
    <property type="match status" value="1"/>
</dbReference>
<organism evidence="16 17">
    <name type="scientific">Gopherus evgoodei</name>
    <name type="common">Goodes thornscrub tortoise</name>
    <dbReference type="NCBI Taxonomy" id="1825980"/>
    <lineage>
        <taxon>Eukaryota</taxon>
        <taxon>Metazoa</taxon>
        <taxon>Chordata</taxon>
        <taxon>Craniata</taxon>
        <taxon>Vertebrata</taxon>
        <taxon>Euteleostomi</taxon>
        <taxon>Archelosauria</taxon>
        <taxon>Testudinata</taxon>
        <taxon>Testudines</taxon>
        <taxon>Cryptodira</taxon>
        <taxon>Durocryptodira</taxon>
        <taxon>Testudinoidea</taxon>
        <taxon>Testudinidae</taxon>
        <taxon>Gopherus</taxon>
    </lineage>
</organism>
<dbReference type="GO" id="GO:0045087">
    <property type="term" value="P:innate immune response"/>
    <property type="evidence" value="ECO:0007669"/>
    <property type="project" value="UniProtKB-KW"/>
</dbReference>
<evidence type="ECO:0000256" key="9">
    <source>
        <dbReference type="ARBA" id="ARBA00022989"/>
    </source>
</evidence>
<evidence type="ECO:0000256" key="6">
    <source>
        <dbReference type="ARBA" id="ARBA00022729"/>
    </source>
</evidence>
<dbReference type="PROSITE" id="PS51450">
    <property type="entry name" value="LRR"/>
    <property type="match status" value="2"/>
</dbReference>
<proteinExistence type="inferred from homology"/>
<keyword evidence="9" id="KW-1133">Transmembrane helix</keyword>
<dbReference type="InterPro" id="IPR035897">
    <property type="entry name" value="Toll_tir_struct_dom_sf"/>
</dbReference>
<reference evidence="16" key="2">
    <citation type="submission" date="2025-09" db="UniProtKB">
        <authorList>
            <consortium name="Ensembl"/>
        </authorList>
    </citation>
    <scope>IDENTIFICATION</scope>
</reference>
<dbReference type="InterPro" id="IPR001611">
    <property type="entry name" value="Leu-rich_rpt"/>
</dbReference>
<keyword evidence="10" id="KW-0472">Membrane</keyword>
<evidence type="ECO:0000256" key="10">
    <source>
        <dbReference type="ARBA" id="ARBA00023136"/>
    </source>
</evidence>
<dbReference type="Ensembl" id="ENSGEVT00005014785.1">
    <property type="protein sequence ID" value="ENSGEVP00005014098.1"/>
    <property type="gene ID" value="ENSGEVG00005009295.1"/>
</dbReference>
<dbReference type="PRINTS" id="PR00019">
    <property type="entry name" value="LEURICHRPT"/>
</dbReference>
<sequence length="955" mass="102825">MPQPQPLALPLWLLAASACARCAGAFGFAWCLLPYELPGYASCAGRGITQLGPAIAPLPNSTLWLNASQNALQGLAPATFAHLPRLRELWLDRNRIRALETGAFQGLRELELLDLSQNQLAALGPTALAELTGLQVLLLGGNVLATLHPNALAAQPSLQELHLPNNQLSQLQEVAMATGKLANLSLLDLDSNRISAPCPGPGLISMPFLRDLNLRNNSITWLDLARCSLPGLRSLNLTRNNMSGLEAGSFRAAPGLEKLSLDENPLNISHLLGLPLPNLTALHWSSMRPALDSDLGLACQVLGSLLALTSLDIKHSKVPPSRLAQLGACTNLTWLDLSTTPLSRLAWGRVLPQLRVLILRRNHLTKLEDGVFRPLSALTHLDLSRNRLTYLYKGTFLGMASLRTLLLQGCQLAYIKASAFQSLLHLRTLLLSGNRILTLQKWAFKGLTSLRHLSLAQNGLYKLSQGSFLGLKALETLDLSRNRLLAYGKYDSPAPFASLPALRGLDLGSQEAQPPVRLPSKLFQGLGNLQELSLRDNPGGVFLNLSLAPLAGLLFLDLSDIYPSREGPFSLRPGLFQGLGNLRRLRLDGSSLRDLPGEVFSSLASLEWLSLRENGLRNVSRAPLAGLAALRFLDMAGNPLACSCENAWFQNWSAAEPGVQVALLGSYLCLGPGVSEGLFQAHDLSFCWADLGIVFFAGSFAAISLTLVGSLASAKLGWTLRYGFYLLRAWGRGRLRRDQRGYQYDAYVSCCAEDEAWVVHMLLAKLEEEGQPRFRLCFGPRDFAPGAYYLDNVQRGVSGSRKALCLLSARALESEWCSLEIHLACALLALGGAPRVLWGAGCREAPGGAVRSGAMVLAVGGTPGGAVGMLLGVLWRVGPWCWLWGELSWGAVGGTPRGALAVGELPGALWGEGGGHWVWGELPGVLWGEGGGCWLWGELPGCCGELAVRELLGAL</sequence>
<evidence type="ECO:0000256" key="7">
    <source>
        <dbReference type="ARBA" id="ARBA00022737"/>
    </source>
</evidence>
<evidence type="ECO:0000256" key="4">
    <source>
        <dbReference type="ARBA" id="ARBA00022614"/>
    </source>
</evidence>
<dbReference type="InterPro" id="IPR003591">
    <property type="entry name" value="Leu-rich_rpt_typical-subtyp"/>
</dbReference>
<dbReference type="FunFam" id="3.80.10.10:FF:001164">
    <property type="entry name" value="GH01279p"/>
    <property type="match status" value="1"/>
</dbReference>
<comment type="similarity">
    <text evidence="2">Belongs to the Toll-like receptor family.</text>
</comment>
<dbReference type="GO" id="GO:0006954">
    <property type="term" value="P:inflammatory response"/>
    <property type="evidence" value="ECO:0007669"/>
    <property type="project" value="UniProtKB-KW"/>
</dbReference>
<dbReference type="InterPro" id="IPR000157">
    <property type="entry name" value="TIR_dom"/>
</dbReference>
<dbReference type="Proteomes" id="UP000694390">
    <property type="component" value="Unassembled WGS sequence"/>
</dbReference>
<evidence type="ECO:0000256" key="2">
    <source>
        <dbReference type="ARBA" id="ARBA00009634"/>
    </source>
</evidence>
<dbReference type="Pfam" id="PF01582">
    <property type="entry name" value="TIR"/>
    <property type="match status" value="1"/>
</dbReference>
<dbReference type="GeneTree" id="ENSGT00940000163623"/>
<evidence type="ECO:0000256" key="3">
    <source>
        <dbReference type="ARBA" id="ARBA00022588"/>
    </source>
</evidence>
<evidence type="ECO:0000313" key="16">
    <source>
        <dbReference type="Ensembl" id="ENSGEVP00005014098.1"/>
    </source>
</evidence>
<evidence type="ECO:0000256" key="12">
    <source>
        <dbReference type="ARBA" id="ARBA00023180"/>
    </source>
</evidence>
<keyword evidence="8" id="KW-0391">Immunity</keyword>
<evidence type="ECO:0000313" key="17">
    <source>
        <dbReference type="Proteomes" id="UP000694390"/>
    </source>
</evidence>
<keyword evidence="11" id="KW-0675">Receptor</keyword>
<dbReference type="Pfam" id="PF13855">
    <property type="entry name" value="LRR_8"/>
    <property type="match status" value="5"/>
</dbReference>